<dbReference type="Proteomes" id="UP000007517">
    <property type="component" value="Chromosome"/>
</dbReference>
<protein>
    <recommendedName>
        <fullName evidence="2">Antitoxin</fullName>
    </recommendedName>
</protein>
<keyword evidence="5" id="KW-1185">Reference proteome</keyword>
<evidence type="ECO:0000256" key="3">
    <source>
        <dbReference type="SAM" id="MobiDB-lite"/>
    </source>
</evidence>
<comment type="function">
    <text evidence="2">Antitoxin component of a type II toxin-antitoxin (TA) system.</text>
</comment>
<dbReference type="KEGG" id="bsd:BLASA_2525"/>
<comment type="similarity">
    <text evidence="1 2">Belongs to the phD/YefM antitoxin family.</text>
</comment>
<evidence type="ECO:0000313" key="5">
    <source>
        <dbReference type="Proteomes" id="UP000007517"/>
    </source>
</evidence>
<dbReference type="PANTHER" id="PTHR33713:SF6">
    <property type="entry name" value="ANTITOXIN YEFM"/>
    <property type="match status" value="1"/>
</dbReference>
<accession>H6RWZ5</accession>
<gene>
    <name evidence="4" type="ordered locus">BLASA_2525</name>
</gene>
<feature type="region of interest" description="Disordered" evidence="3">
    <location>
        <begin position="93"/>
        <end position="115"/>
    </location>
</feature>
<reference evidence="4 5" key="1">
    <citation type="journal article" date="2012" name="J. Bacteriol.">
        <title>Genome Sequence of Blastococcus saxobsidens DD2, a Stone-Inhabiting Bacterium.</title>
        <authorList>
            <person name="Chouaia B."/>
            <person name="Crotti E."/>
            <person name="Brusetti L."/>
            <person name="Daffonchio D."/>
            <person name="Essoussi I."/>
            <person name="Nouioui I."/>
            <person name="Sbissi I."/>
            <person name="Ghodhbane-Gtari F."/>
            <person name="Gtari M."/>
            <person name="Vacherie B."/>
            <person name="Barbe V."/>
            <person name="Medigue C."/>
            <person name="Gury J."/>
            <person name="Pujic P."/>
            <person name="Normand P."/>
        </authorList>
    </citation>
    <scope>NUCLEOTIDE SEQUENCE [LARGE SCALE GENOMIC DNA]</scope>
    <source>
        <strain evidence="4 5">DD2</strain>
    </source>
</reference>
<dbReference type="Gene3D" id="3.40.1620.10">
    <property type="entry name" value="YefM-like domain"/>
    <property type="match status" value="1"/>
</dbReference>
<dbReference type="EMBL" id="FO117623">
    <property type="protein sequence ID" value="CCG03403.1"/>
    <property type="molecule type" value="Genomic_DNA"/>
</dbReference>
<dbReference type="InterPro" id="IPR036165">
    <property type="entry name" value="YefM-like_sf"/>
</dbReference>
<dbReference type="Pfam" id="PF02604">
    <property type="entry name" value="PhdYeFM_antitox"/>
    <property type="match status" value="1"/>
</dbReference>
<evidence type="ECO:0000256" key="2">
    <source>
        <dbReference type="RuleBase" id="RU362080"/>
    </source>
</evidence>
<reference evidence="5" key="2">
    <citation type="submission" date="2012-02" db="EMBL/GenBank/DDBJ databases">
        <title>Complete genome sequence of Blastococcus saxobsidens strain DD2.</title>
        <authorList>
            <person name="Genoscope."/>
        </authorList>
    </citation>
    <scope>NUCLEOTIDE SEQUENCE [LARGE SCALE GENOMIC DNA]</scope>
    <source>
        <strain evidence="5">DD2</strain>
    </source>
</reference>
<dbReference type="InterPro" id="IPR051405">
    <property type="entry name" value="phD/YefM_antitoxin"/>
</dbReference>
<sequence>MRQCPASSQRWTMQPTLVILLTMTTFSLADAKTHLSRLVAQVSGQHERVYVTVHGRPSAVLLATEDLESLEETIEILADADAMRRLRASDTEIARGEAETQEDLAAAMQRRHAKG</sequence>
<dbReference type="AlphaFoldDB" id="H6RWZ5"/>
<dbReference type="STRING" id="1146883.BLASA_2525"/>
<organism evidence="4 5">
    <name type="scientific">Blastococcus saxobsidens (strain DD2)</name>
    <dbReference type="NCBI Taxonomy" id="1146883"/>
    <lineage>
        <taxon>Bacteria</taxon>
        <taxon>Bacillati</taxon>
        <taxon>Actinomycetota</taxon>
        <taxon>Actinomycetes</taxon>
        <taxon>Geodermatophilales</taxon>
        <taxon>Geodermatophilaceae</taxon>
        <taxon>Blastococcus</taxon>
    </lineage>
</organism>
<evidence type="ECO:0000256" key="1">
    <source>
        <dbReference type="ARBA" id="ARBA00009981"/>
    </source>
</evidence>
<dbReference type="NCBIfam" id="TIGR01552">
    <property type="entry name" value="phd_fam"/>
    <property type="match status" value="1"/>
</dbReference>
<dbReference type="InterPro" id="IPR006442">
    <property type="entry name" value="Antitoxin_Phd/YefM"/>
</dbReference>
<dbReference type="Gene3D" id="1.10.1220.170">
    <property type="match status" value="1"/>
</dbReference>
<dbReference type="OrthoDB" id="488160at2"/>
<evidence type="ECO:0000313" key="4">
    <source>
        <dbReference type="EMBL" id="CCG03403.1"/>
    </source>
</evidence>
<proteinExistence type="inferred from homology"/>
<dbReference type="PANTHER" id="PTHR33713">
    <property type="entry name" value="ANTITOXIN YAFN-RELATED"/>
    <property type="match status" value="1"/>
</dbReference>
<dbReference type="eggNOG" id="COG2161">
    <property type="taxonomic scope" value="Bacteria"/>
</dbReference>
<dbReference type="HOGENOM" id="CLU_155837_0_0_11"/>
<name>H6RWZ5_BLASD</name>
<dbReference type="SUPFAM" id="SSF143120">
    <property type="entry name" value="YefM-like"/>
    <property type="match status" value="1"/>
</dbReference>